<dbReference type="AlphaFoldDB" id="A0A2V1GQI3"/>
<accession>A0A2V1GQI3</accession>
<proteinExistence type="predicted"/>
<sequence>MRFLKWVFCYGVSDCLYLSNQCLSGVSLDINSHAIQALQVLRQQEKFIEDKQLFYSGAPDEATRKKVEAIINKTLYFLIAAKSEQFTEAQFWAVLEFVASQFASMDSEEMDRALGYMEQMMQIVGIESSQGRLNEWRYRFDPEVLW</sequence>
<organism evidence="1 2">
    <name type="scientific">Pelagibaculum spongiae</name>
    <dbReference type="NCBI Taxonomy" id="2080658"/>
    <lineage>
        <taxon>Bacteria</taxon>
        <taxon>Pseudomonadati</taxon>
        <taxon>Pseudomonadota</taxon>
        <taxon>Gammaproteobacteria</taxon>
        <taxon>Oceanospirillales</taxon>
        <taxon>Pelagibaculum</taxon>
    </lineage>
</organism>
<dbReference type="InterPro" id="IPR032301">
    <property type="entry name" value="DUF4844"/>
</dbReference>
<evidence type="ECO:0000313" key="2">
    <source>
        <dbReference type="Proteomes" id="UP000244906"/>
    </source>
</evidence>
<reference evidence="1 2" key="1">
    <citation type="submission" date="2018-04" db="EMBL/GenBank/DDBJ databases">
        <title>Thalassorhabdus spongiae gen. nov., sp. nov., isolated from a marine sponge in South-West Iceland.</title>
        <authorList>
            <person name="Knobloch S."/>
            <person name="Daussin A."/>
            <person name="Johannsson R."/>
            <person name="Marteinsson V.T."/>
        </authorList>
    </citation>
    <scope>NUCLEOTIDE SEQUENCE [LARGE SCALE GENOMIC DNA]</scope>
    <source>
        <strain evidence="1 2">Hp12</strain>
    </source>
</reference>
<dbReference type="EMBL" id="QDDL01000008">
    <property type="protein sequence ID" value="PVZ66298.1"/>
    <property type="molecule type" value="Genomic_DNA"/>
</dbReference>
<dbReference type="Proteomes" id="UP000244906">
    <property type="component" value="Unassembled WGS sequence"/>
</dbReference>
<evidence type="ECO:0000313" key="1">
    <source>
        <dbReference type="EMBL" id="PVZ66298.1"/>
    </source>
</evidence>
<dbReference type="InterPro" id="IPR038360">
    <property type="entry name" value="DUF4844_sf"/>
</dbReference>
<dbReference type="Pfam" id="PF16133">
    <property type="entry name" value="DUF4844"/>
    <property type="match status" value="1"/>
</dbReference>
<gene>
    <name evidence="1" type="ORF">DC094_16485</name>
</gene>
<protein>
    <submittedName>
        <fullName evidence="1">DUF4844 domain-containing protein</fullName>
    </submittedName>
</protein>
<comment type="caution">
    <text evidence="1">The sequence shown here is derived from an EMBL/GenBank/DDBJ whole genome shotgun (WGS) entry which is preliminary data.</text>
</comment>
<dbReference type="Gene3D" id="1.20.1480.40">
    <property type="entry name" value="Uncharacterised protein PF16133, DUF4844"/>
    <property type="match status" value="1"/>
</dbReference>
<keyword evidence="2" id="KW-1185">Reference proteome</keyword>
<name>A0A2V1GQI3_9GAMM</name>